<dbReference type="EMBL" id="JAMGBC010000001">
    <property type="protein sequence ID" value="MCL6679426.1"/>
    <property type="molecule type" value="Genomic_DNA"/>
</dbReference>
<keyword evidence="3" id="KW-0449">Lipoprotein</keyword>
<dbReference type="InterPro" id="IPR004564">
    <property type="entry name" value="OM_lipoprot_carrier_LolA-like"/>
</dbReference>
<dbReference type="PANTHER" id="PTHR35869">
    <property type="entry name" value="OUTER-MEMBRANE LIPOPROTEIN CARRIER PROTEIN"/>
    <property type="match status" value="1"/>
</dbReference>
<dbReference type="Gene3D" id="2.50.20.10">
    <property type="entry name" value="Lipoprotein localisation LolA/LolB/LppX"/>
    <property type="match status" value="1"/>
</dbReference>
<evidence type="ECO:0000256" key="1">
    <source>
        <dbReference type="ARBA" id="ARBA00022729"/>
    </source>
</evidence>
<dbReference type="PANTHER" id="PTHR35869:SF1">
    <property type="entry name" value="OUTER-MEMBRANE LIPOPROTEIN CARRIER PROTEIN"/>
    <property type="match status" value="1"/>
</dbReference>
<name>A0ABT0RGP1_9SPHN</name>
<dbReference type="CDD" id="cd16325">
    <property type="entry name" value="LolA"/>
    <property type="match status" value="1"/>
</dbReference>
<dbReference type="InterPro" id="IPR029046">
    <property type="entry name" value="LolA/LolB/LppX"/>
</dbReference>
<evidence type="ECO:0000313" key="4">
    <source>
        <dbReference type="Proteomes" id="UP001165343"/>
    </source>
</evidence>
<dbReference type="SUPFAM" id="SSF89392">
    <property type="entry name" value="Prokaryotic lipoproteins and lipoprotein localization factors"/>
    <property type="match status" value="1"/>
</dbReference>
<keyword evidence="1 2" id="KW-0732">Signal</keyword>
<comment type="caution">
    <text evidence="3">The sequence shown here is derived from an EMBL/GenBank/DDBJ whole genome shotgun (WGS) entry which is preliminary data.</text>
</comment>
<dbReference type="Proteomes" id="UP001165343">
    <property type="component" value="Unassembled WGS sequence"/>
</dbReference>
<reference evidence="3" key="1">
    <citation type="submission" date="2022-05" db="EMBL/GenBank/DDBJ databases">
        <authorList>
            <person name="Jo J.-H."/>
            <person name="Im W.-T."/>
        </authorList>
    </citation>
    <scope>NUCLEOTIDE SEQUENCE</scope>
    <source>
        <strain evidence="3">RG327</strain>
    </source>
</reference>
<feature type="chain" id="PRO_5045287169" evidence="2">
    <location>
        <begin position="27"/>
        <end position="207"/>
    </location>
</feature>
<protein>
    <submittedName>
        <fullName evidence="3">Outer membrane lipoprotein carrier protein LolA</fullName>
    </submittedName>
</protein>
<sequence>MSLSTIFARALVPVALVAAPVAAVHAAKSSDLALVKSHLSGVDSMTANFVQTDSKGRSLSGTLQLKRPGRIRFQYGKGVNVLLVADGRKLTFIDYDVGQKSSWDLNKTPLGILLSSNPDLDRIARIVSSEDPNVVVVRAMDPSHNEYGKLILAFIRQGGAPGGLMLYGWTAVDAQGKQTIVKLSNQRYNAAVPSSAFTYAEPKRKAR</sequence>
<feature type="signal peptide" evidence="2">
    <location>
        <begin position="1"/>
        <end position="26"/>
    </location>
</feature>
<proteinExistence type="predicted"/>
<gene>
    <name evidence="3" type="ORF">LZ519_08900</name>
</gene>
<evidence type="ECO:0000313" key="3">
    <source>
        <dbReference type="EMBL" id="MCL6679426.1"/>
    </source>
</evidence>
<evidence type="ECO:0000256" key="2">
    <source>
        <dbReference type="SAM" id="SignalP"/>
    </source>
</evidence>
<dbReference type="Pfam" id="PF03548">
    <property type="entry name" value="LolA"/>
    <property type="match status" value="1"/>
</dbReference>
<accession>A0ABT0RGP1</accession>
<organism evidence="3 4">
    <name type="scientific">Sphingomonas anseongensis</name>
    <dbReference type="NCBI Taxonomy" id="2908207"/>
    <lineage>
        <taxon>Bacteria</taxon>
        <taxon>Pseudomonadati</taxon>
        <taxon>Pseudomonadota</taxon>
        <taxon>Alphaproteobacteria</taxon>
        <taxon>Sphingomonadales</taxon>
        <taxon>Sphingomonadaceae</taxon>
        <taxon>Sphingomonas</taxon>
    </lineage>
</organism>
<dbReference type="RefSeq" id="WP_249868324.1">
    <property type="nucleotide sequence ID" value="NZ_JAMGBC010000001.1"/>
</dbReference>
<keyword evidence="4" id="KW-1185">Reference proteome</keyword>